<dbReference type="Proteomes" id="UP001449225">
    <property type="component" value="Unassembled WGS sequence"/>
</dbReference>
<reference evidence="1 2" key="1">
    <citation type="submission" date="2024-03" db="EMBL/GenBank/DDBJ databases">
        <title>Community enrichment and isolation of bacterial strains for fucoidan degradation.</title>
        <authorList>
            <person name="Sichert A."/>
        </authorList>
    </citation>
    <scope>NUCLEOTIDE SEQUENCE [LARGE SCALE GENOMIC DNA]</scope>
    <source>
        <strain evidence="1 2">AS76</strain>
    </source>
</reference>
<dbReference type="InterPro" id="IPR010653">
    <property type="entry name" value="NlpB/DapX"/>
</dbReference>
<protein>
    <submittedName>
        <fullName evidence="1">Outer membrane protein assembly factor BamC</fullName>
    </submittedName>
</protein>
<name>A0ABU9TU39_9GAMM</name>
<dbReference type="Pfam" id="PF06804">
    <property type="entry name" value="Lipoprotein_18"/>
    <property type="match status" value="1"/>
</dbReference>
<proteinExistence type="predicted"/>
<evidence type="ECO:0000313" key="1">
    <source>
        <dbReference type="EMBL" id="MEM5537216.1"/>
    </source>
</evidence>
<evidence type="ECO:0000313" key="2">
    <source>
        <dbReference type="Proteomes" id="UP001449225"/>
    </source>
</evidence>
<gene>
    <name evidence="1" type="primary">bamC</name>
    <name evidence="1" type="ORF">WNY58_12540</name>
</gene>
<accession>A0ABU9TU39</accession>
<comment type="caution">
    <text evidence="1">The sequence shown here is derived from an EMBL/GenBank/DDBJ whole genome shotgun (WGS) entry which is preliminary data.</text>
</comment>
<keyword evidence="2" id="KW-1185">Reference proteome</keyword>
<dbReference type="RefSeq" id="WP_067987669.1">
    <property type="nucleotide sequence ID" value="NZ_CAXBCE010000021.1"/>
</dbReference>
<dbReference type="InterPro" id="IPR042268">
    <property type="entry name" value="BamC_C"/>
</dbReference>
<dbReference type="PROSITE" id="PS51257">
    <property type="entry name" value="PROKAR_LIPOPROTEIN"/>
    <property type="match status" value="1"/>
</dbReference>
<dbReference type="EMBL" id="JBBMRA010000012">
    <property type="protein sequence ID" value="MEM5537216.1"/>
    <property type="molecule type" value="Genomic_DNA"/>
</dbReference>
<organism evidence="1 2">
    <name type="scientific">Neptuniibacter pectenicola</name>
    <dbReference type="NCBI Taxonomy" id="1806669"/>
    <lineage>
        <taxon>Bacteria</taxon>
        <taxon>Pseudomonadati</taxon>
        <taxon>Pseudomonadota</taxon>
        <taxon>Gammaproteobacteria</taxon>
        <taxon>Oceanospirillales</taxon>
        <taxon>Oceanospirillaceae</taxon>
        <taxon>Neptuniibacter</taxon>
    </lineage>
</organism>
<dbReference type="Gene3D" id="3.30.310.170">
    <property type="entry name" value="Outer membrane protein assembly factor BamC"/>
    <property type="match status" value="1"/>
</dbReference>
<sequence>MKKILSLSVVSLLMTGCGMLDDNPIYGENGIVRDRSQDYELAETSQRLEVPEHLKAKQTEESLSIPEVSNVATSRAGDFIVPRPEFFYAESGSESVSLKRENGDKVIVVDEGITNVWVKLQEFWQFNGIDIVKSDPRQGVMETQWITHEAKELSFVDAWVKRLTFQDIPGPTKDKLQVSLKPVDGDPTRTAVAMQHIRFAEGDEQTEVDWSEQARGVSYKSDMMFEMLRYLGKATGDRSAQTLVAFQEQRRLGTQLGRDSRGNAVLKLDTDIESAWNEISAAVDKADMDVGTRDPEAGYFYMTYTTSTPFENQEEMGFFEWLHSDRGPITLDTSSISAAFGADEDTDGISYTSGKTAARFQNTEDKTAAGTLNDPQDEANQQGYKIWFAGKPIYVFGGGDSGVYNANSGKFEHTGQYQLKLIRTRTGVYLSVLTAEGVAAPAVIGEEILWEIKEQLPRSY</sequence>